<name>A0A5R9AJQ4_PSENT</name>
<dbReference type="RefSeq" id="WP_138212882.1">
    <property type="nucleotide sequence ID" value="NZ_VASG01000001.1"/>
</dbReference>
<evidence type="ECO:0000313" key="2">
    <source>
        <dbReference type="Proteomes" id="UP000307510"/>
    </source>
</evidence>
<evidence type="ECO:0000313" key="1">
    <source>
        <dbReference type="EMBL" id="TLP78680.1"/>
    </source>
</evidence>
<reference evidence="1 2" key="1">
    <citation type="submission" date="2019-05" db="EMBL/GenBank/DDBJ databases">
        <authorList>
            <person name="Moore K."/>
            <person name="O'Neill P."/>
            <person name="Farbos A."/>
            <person name="Studholme D.J."/>
        </authorList>
    </citation>
    <scope>NUCLEOTIDE SEQUENCE [LARGE SCALE GENOMIC DNA]</scope>
    <source>
        <strain evidence="1 2">DSM 9128</strain>
    </source>
</reference>
<accession>A0A5R9AJQ4</accession>
<dbReference type="EMBL" id="VASG01000001">
    <property type="protein sequence ID" value="TLP78680.1"/>
    <property type="molecule type" value="Genomic_DNA"/>
</dbReference>
<reference evidence="2" key="2">
    <citation type="submission" date="2019-06" db="EMBL/GenBank/DDBJ databases">
        <title>AzeR, a transcriptional regulator that responds to azelaic acid in Pseudomonas nitroreducens.</title>
        <authorList>
            <person name="Bez C."/>
            <person name="Javvadi S.G."/>
            <person name="Bertani I."/>
            <person name="Devescovi G."/>
            <person name="Studholme D.J."/>
            <person name="Geller A."/>
            <person name="Levy A."/>
            <person name="Venturi V."/>
        </authorList>
    </citation>
    <scope>NUCLEOTIDE SEQUENCE [LARGE SCALE GENOMIC DNA]</scope>
    <source>
        <strain evidence="2">DSM 9128</strain>
    </source>
</reference>
<comment type="caution">
    <text evidence="1">The sequence shown here is derived from an EMBL/GenBank/DDBJ whole genome shotgun (WGS) entry which is preliminary data.</text>
</comment>
<protein>
    <submittedName>
        <fullName evidence="1">Uncharacterized protein</fullName>
    </submittedName>
</protein>
<gene>
    <name evidence="1" type="ORF">FEA48_05630</name>
</gene>
<proteinExistence type="predicted"/>
<dbReference type="Proteomes" id="UP000307510">
    <property type="component" value="Unassembled WGS sequence"/>
</dbReference>
<organism evidence="1 2">
    <name type="scientific">Pseudomonas nitroreducens</name>
    <dbReference type="NCBI Taxonomy" id="46680"/>
    <lineage>
        <taxon>Bacteria</taxon>
        <taxon>Pseudomonadati</taxon>
        <taxon>Pseudomonadota</taxon>
        <taxon>Gammaproteobacteria</taxon>
        <taxon>Pseudomonadales</taxon>
        <taxon>Pseudomonadaceae</taxon>
        <taxon>Pseudomonas</taxon>
    </lineage>
</organism>
<sequence>MNAKEMAESDRLYAAVNEKIRALDEFVESNDESSPDFLPQLKAHQEALELAAKRWRESSQPSRFWVFLAKLFRK</sequence>
<dbReference type="AlphaFoldDB" id="A0A5R9AJQ4"/>